<sequence length="130" mass="15212">SIVRPLLEYATLYLKKDIRKLESVQRRTTKLVKNICHLNYEDRLPSLGLPTLEYRRDKNDMIQVYTASHGIDDIDWMSLFTLTPSNNTRGHSLKLFKKQCKTTHRLNTFSIRVVDQWNNLSDSTVTAKTE</sequence>
<gene>
    <name evidence="1" type="ORF">MGAL_10B073355</name>
</gene>
<comment type="caution">
    <text evidence="1">The sequence shown here is derived from an EMBL/GenBank/DDBJ whole genome shotgun (WGS) entry which is preliminary data.</text>
</comment>
<dbReference type="OrthoDB" id="6080649at2759"/>
<dbReference type="EMBL" id="UYJE01000271">
    <property type="protein sequence ID" value="VDH91876.1"/>
    <property type="molecule type" value="Genomic_DNA"/>
</dbReference>
<accession>A0A8B6BL05</accession>
<dbReference type="AlphaFoldDB" id="A0A8B6BL05"/>
<dbReference type="Proteomes" id="UP000596742">
    <property type="component" value="Unassembled WGS sequence"/>
</dbReference>
<feature type="non-terminal residue" evidence="1">
    <location>
        <position position="1"/>
    </location>
</feature>
<evidence type="ECO:0000313" key="1">
    <source>
        <dbReference type="EMBL" id="VDH91876.1"/>
    </source>
</evidence>
<keyword evidence="2" id="KW-1185">Reference proteome</keyword>
<reference evidence="1" key="1">
    <citation type="submission" date="2018-11" db="EMBL/GenBank/DDBJ databases">
        <authorList>
            <person name="Alioto T."/>
            <person name="Alioto T."/>
        </authorList>
    </citation>
    <scope>NUCLEOTIDE SEQUENCE</scope>
</reference>
<organism evidence="1 2">
    <name type="scientific">Mytilus galloprovincialis</name>
    <name type="common">Mediterranean mussel</name>
    <dbReference type="NCBI Taxonomy" id="29158"/>
    <lineage>
        <taxon>Eukaryota</taxon>
        <taxon>Metazoa</taxon>
        <taxon>Spiralia</taxon>
        <taxon>Lophotrochozoa</taxon>
        <taxon>Mollusca</taxon>
        <taxon>Bivalvia</taxon>
        <taxon>Autobranchia</taxon>
        <taxon>Pteriomorphia</taxon>
        <taxon>Mytilida</taxon>
        <taxon>Mytiloidea</taxon>
        <taxon>Mytilidae</taxon>
        <taxon>Mytilinae</taxon>
        <taxon>Mytilus</taxon>
    </lineage>
</organism>
<protein>
    <submittedName>
        <fullName evidence="1">Uncharacterized protein</fullName>
    </submittedName>
</protein>
<evidence type="ECO:0000313" key="2">
    <source>
        <dbReference type="Proteomes" id="UP000596742"/>
    </source>
</evidence>
<proteinExistence type="predicted"/>
<name>A0A8B6BL05_MYTGA</name>